<protein>
    <submittedName>
        <fullName evidence="3">NAD(P)-dependent dehydrogenase (Short-subunit alcohol dehydrogenase family)</fullName>
    </submittedName>
</protein>
<dbReference type="Pfam" id="PF13561">
    <property type="entry name" value="adh_short_C2"/>
    <property type="match status" value="1"/>
</dbReference>
<proteinExistence type="inferred from homology"/>
<comment type="caution">
    <text evidence="3">The sequence shown here is derived from an EMBL/GenBank/DDBJ whole genome shotgun (WGS) entry which is preliminary data.</text>
</comment>
<dbReference type="RefSeq" id="WP_425477880.1">
    <property type="nucleotide sequence ID" value="NZ_RKQN01000001.1"/>
</dbReference>
<dbReference type="SUPFAM" id="SSF51735">
    <property type="entry name" value="NAD(P)-binding Rossmann-fold domains"/>
    <property type="match status" value="1"/>
</dbReference>
<evidence type="ECO:0000256" key="1">
    <source>
        <dbReference type="ARBA" id="ARBA00006484"/>
    </source>
</evidence>
<name>A0A3N4VRR5_9GAMM</name>
<accession>A0A3N4VRR5</accession>
<dbReference type="FunFam" id="3.40.50.720:FF:000084">
    <property type="entry name" value="Short-chain dehydrogenase reductase"/>
    <property type="match status" value="1"/>
</dbReference>
<dbReference type="AlphaFoldDB" id="A0A3N4VRR5"/>
<keyword evidence="2" id="KW-0560">Oxidoreductase</keyword>
<dbReference type="PRINTS" id="PR00081">
    <property type="entry name" value="GDHRDH"/>
</dbReference>
<dbReference type="Gene3D" id="3.40.50.720">
    <property type="entry name" value="NAD(P)-binding Rossmann-like Domain"/>
    <property type="match status" value="1"/>
</dbReference>
<dbReference type="PROSITE" id="PS00061">
    <property type="entry name" value="ADH_SHORT"/>
    <property type="match status" value="1"/>
</dbReference>
<dbReference type="InterPro" id="IPR020904">
    <property type="entry name" value="Sc_DH/Rdtase_CS"/>
</dbReference>
<dbReference type="GO" id="GO:0016491">
    <property type="term" value="F:oxidoreductase activity"/>
    <property type="evidence" value="ECO:0007669"/>
    <property type="project" value="UniProtKB-KW"/>
</dbReference>
<comment type="similarity">
    <text evidence="1">Belongs to the short-chain dehydrogenases/reductases (SDR) family.</text>
</comment>
<evidence type="ECO:0000313" key="3">
    <source>
        <dbReference type="EMBL" id="RPE81901.1"/>
    </source>
</evidence>
<reference evidence="3 4" key="1">
    <citation type="submission" date="2018-11" db="EMBL/GenBank/DDBJ databases">
        <title>Genomic Encyclopedia of Type Strains, Phase IV (KMG-IV): sequencing the most valuable type-strain genomes for metagenomic binning, comparative biology and taxonomic classification.</title>
        <authorList>
            <person name="Goeker M."/>
        </authorList>
    </citation>
    <scope>NUCLEOTIDE SEQUENCE [LARGE SCALE GENOMIC DNA]</scope>
    <source>
        <strain evidence="3 4">DSM 25623</strain>
    </source>
</reference>
<keyword evidence="4" id="KW-1185">Reference proteome</keyword>
<gene>
    <name evidence="3" type="ORF">EDC50_1103</name>
</gene>
<dbReference type="PANTHER" id="PTHR24321">
    <property type="entry name" value="DEHYDROGENASES, SHORT CHAIN"/>
    <property type="match status" value="1"/>
</dbReference>
<dbReference type="PRINTS" id="PR00080">
    <property type="entry name" value="SDRFAMILY"/>
</dbReference>
<evidence type="ECO:0000256" key="2">
    <source>
        <dbReference type="ARBA" id="ARBA00023002"/>
    </source>
</evidence>
<evidence type="ECO:0000313" key="4">
    <source>
        <dbReference type="Proteomes" id="UP000269708"/>
    </source>
</evidence>
<dbReference type="Proteomes" id="UP000269708">
    <property type="component" value="Unassembled WGS sequence"/>
</dbReference>
<dbReference type="EMBL" id="RKQN01000001">
    <property type="protein sequence ID" value="RPE81901.1"/>
    <property type="molecule type" value="Genomic_DNA"/>
</dbReference>
<dbReference type="PANTHER" id="PTHR24321:SF8">
    <property type="entry name" value="ESTRADIOL 17-BETA-DEHYDROGENASE 8-RELATED"/>
    <property type="match status" value="1"/>
</dbReference>
<dbReference type="InterPro" id="IPR036291">
    <property type="entry name" value="NAD(P)-bd_dom_sf"/>
</dbReference>
<sequence>MPSVPPAFAMSSAPLQDRVVLVTGGAQGIGRGIVHGALAAGARVLIGDLDEEAGRACLRELAAGERLRFVALDVGREASVRRFVGTALARFGRIDGLVNNAGIADPHTGPLHALALRQWRRMLGAHLDGAFLCCKHALPALRAAAAGGAAASIVNIASTRARQSEPDTEAYAAAKGALVAFTHALAISAGPQVRVNSISPGWIATDAWRKPGARRRPKLRPIDHAQHPAGRVGAPEDVAALAVYLLSPPSGFVTGQDFVIDGGMSRRMQYA</sequence>
<dbReference type="InterPro" id="IPR002347">
    <property type="entry name" value="SDR_fam"/>
</dbReference>
<organism evidence="3 4">
    <name type="scientific">Vulcaniibacterium tengchongense</name>
    <dbReference type="NCBI Taxonomy" id="1273429"/>
    <lineage>
        <taxon>Bacteria</taxon>
        <taxon>Pseudomonadati</taxon>
        <taxon>Pseudomonadota</taxon>
        <taxon>Gammaproteobacteria</taxon>
        <taxon>Lysobacterales</taxon>
        <taxon>Lysobacteraceae</taxon>
        <taxon>Vulcaniibacterium</taxon>
    </lineage>
</organism>